<comment type="subcellular location">
    <subcellularLocation>
        <location evidence="1">Golgi apparatus</location>
        <location evidence="1">trans-Golgi network membrane</location>
        <topology evidence="1">Multi-pass membrane protein</topology>
    </subcellularLocation>
</comment>
<feature type="transmembrane region" description="Helical" evidence="10">
    <location>
        <begin position="140"/>
        <end position="160"/>
    </location>
</feature>
<keyword evidence="2 10" id="KW-0808">Transferase</keyword>
<dbReference type="PANTHER" id="PTHR22883">
    <property type="entry name" value="ZINC FINGER DHHC DOMAIN CONTAINING PROTEIN"/>
    <property type="match status" value="1"/>
</dbReference>
<dbReference type="VEuPathDB" id="VectorBase:ASTE008599"/>
<feature type="transmembrane region" description="Helical" evidence="10">
    <location>
        <begin position="172"/>
        <end position="189"/>
    </location>
</feature>
<evidence type="ECO:0000259" key="11">
    <source>
        <dbReference type="Pfam" id="PF01529"/>
    </source>
</evidence>
<dbReference type="GO" id="GO:0006612">
    <property type="term" value="P:protein targeting to membrane"/>
    <property type="evidence" value="ECO:0007669"/>
    <property type="project" value="TreeGrafter"/>
</dbReference>
<dbReference type="VEuPathDB" id="VectorBase:ASTEI20_030943"/>
<evidence type="ECO:0000256" key="4">
    <source>
        <dbReference type="ARBA" id="ARBA00022989"/>
    </source>
</evidence>
<evidence type="ECO:0000313" key="13">
    <source>
        <dbReference type="Proteomes" id="UP000076408"/>
    </source>
</evidence>
<dbReference type="GO" id="GO:0005783">
    <property type="term" value="C:endoplasmic reticulum"/>
    <property type="evidence" value="ECO:0007669"/>
    <property type="project" value="TreeGrafter"/>
</dbReference>
<dbReference type="GO" id="GO:0019706">
    <property type="term" value="F:protein-cysteine S-palmitoyltransferase activity"/>
    <property type="evidence" value="ECO:0007669"/>
    <property type="project" value="UniProtKB-EC"/>
</dbReference>
<sequence>MRSYYSEADFYDYDPRTDIDPLCCCEFFDRNNERNHLLLACCSCCCTKGASASSDSDPASSKLTEKTARNMLLTFQDRLRIPWRGGAKQITLDSVITLVILVATLMATAINFHFCLLIFTLLPLVLLYMKRFCGQFHPKTKFFIIWFFGSCVYLVALFELTVPLLEILPQENVSFVALMTLAFLCLFKAKQRAAQHDMSGMLDIDGPSDGCKVPKDTQVVMFSDRDDSDEGLTDLEGGSRLACQLCRKYVPPRTYHCKVCSVCVVRQDHHNVWLNCCIGKSNHRLYLAGCFFTLLALVVFSNLAMTAVCRPTPIFTLYGVIVMMPDDCNDIFFQYDIALCFTGSLYALLMAAFVTIAMLKQVCMISFISFGLSFDEWRRGDHVKRRSCLWNWKAFCLGQ</sequence>
<evidence type="ECO:0000256" key="9">
    <source>
        <dbReference type="ARBA" id="ARBA00023315"/>
    </source>
</evidence>
<protein>
    <recommendedName>
        <fullName evidence="10">Palmitoyltransferase</fullName>
        <ecNumber evidence="10">2.3.1.225</ecNumber>
    </recommendedName>
</protein>
<dbReference type="InterPro" id="IPR001594">
    <property type="entry name" value="Palmitoyltrfase_DHHC"/>
</dbReference>
<keyword evidence="5" id="KW-0333">Golgi apparatus</keyword>
<evidence type="ECO:0000256" key="7">
    <source>
        <dbReference type="ARBA" id="ARBA00023139"/>
    </source>
</evidence>
<dbReference type="GO" id="GO:0005794">
    <property type="term" value="C:Golgi apparatus"/>
    <property type="evidence" value="ECO:0007669"/>
    <property type="project" value="UniProtKB-SubCell"/>
</dbReference>
<keyword evidence="4 10" id="KW-1133">Transmembrane helix</keyword>
<evidence type="ECO:0000256" key="3">
    <source>
        <dbReference type="ARBA" id="ARBA00022692"/>
    </source>
</evidence>
<keyword evidence="3 10" id="KW-0812">Transmembrane</keyword>
<evidence type="ECO:0000256" key="8">
    <source>
        <dbReference type="ARBA" id="ARBA00023288"/>
    </source>
</evidence>
<name>A0A182Y3H5_ANOST</name>
<keyword evidence="7" id="KW-0564">Palmitate</keyword>
<dbReference type="EnsemblMetazoa" id="ASTEI03011-RA">
    <property type="protein sequence ID" value="ASTEI03011-PA"/>
    <property type="gene ID" value="ASTEI03011"/>
</dbReference>
<dbReference type="PROSITE" id="PS50216">
    <property type="entry name" value="DHHC"/>
    <property type="match status" value="1"/>
</dbReference>
<feature type="transmembrane region" description="Helical" evidence="10">
    <location>
        <begin position="285"/>
        <end position="308"/>
    </location>
</feature>
<evidence type="ECO:0000256" key="2">
    <source>
        <dbReference type="ARBA" id="ARBA00022679"/>
    </source>
</evidence>
<keyword evidence="9 10" id="KW-0012">Acyltransferase</keyword>
<dbReference type="OMA" id="GNWSEFM"/>
<feature type="domain" description="Palmitoyltransferase DHHC" evidence="11">
    <location>
        <begin position="241"/>
        <end position="365"/>
    </location>
</feature>
<dbReference type="STRING" id="30069.A0A182Y3H5"/>
<feature type="transmembrane region" description="Helical" evidence="10">
    <location>
        <begin position="332"/>
        <end position="359"/>
    </location>
</feature>
<dbReference type="InterPro" id="IPR039859">
    <property type="entry name" value="PFA4/ZDH16/20/ERF2-like"/>
</dbReference>
<dbReference type="PANTHER" id="PTHR22883:SF475">
    <property type="entry name" value="PALMITOYLTRANSFERASE ZDHHC23"/>
    <property type="match status" value="1"/>
</dbReference>
<comment type="domain">
    <text evidence="10">The DHHC domain is required for palmitoyltransferase activity.</text>
</comment>
<evidence type="ECO:0000256" key="6">
    <source>
        <dbReference type="ARBA" id="ARBA00023136"/>
    </source>
</evidence>
<comment type="catalytic activity">
    <reaction evidence="10">
        <text>L-cysteinyl-[protein] + hexadecanoyl-CoA = S-hexadecanoyl-L-cysteinyl-[protein] + CoA</text>
        <dbReference type="Rhea" id="RHEA:36683"/>
        <dbReference type="Rhea" id="RHEA-COMP:10131"/>
        <dbReference type="Rhea" id="RHEA-COMP:11032"/>
        <dbReference type="ChEBI" id="CHEBI:29950"/>
        <dbReference type="ChEBI" id="CHEBI:57287"/>
        <dbReference type="ChEBI" id="CHEBI:57379"/>
        <dbReference type="ChEBI" id="CHEBI:74151"/>
        <dbReference type="EC" id="2.3.1.225"/>
    </reaction>
</comment>
<organism evidence="12 13">
    <name type="scientific">Anopheles stephensi</name>
    <name type="common">Indo-Pakistan malaria mosquito</name>
    <dbReference type="NCBI Taxonomy" id="30069"/>
    <lineage>
        <taxon>Eukaryota</taxon>
        <taxon>Metazoa</taxon>
        <taxon>Ecdysozoa</taxon>
        <taxon>Arthropoda</taxon>
        <taxon>Hexapoda</taxon>
        <taxon>Insecta</taxon>
        <taxon>Pterygota</taxon>
        <taxon>Neoptera</taxon>
        <taxon>Endopterygota</taxon>
        <taxon>Diptera</taxon>
        <taxon>Nematocera</taxon>
        <taxon>Culicoidea</taxon>
        <taxon>Culicidae</taxon>
        <taxon>Anophelinae</taxon>
        <taxon>Anopheles</taxon>
    </lineage>
</organism>
<accession>A0A182Y3H5</accession>
<keyword evidence="8" id="KW-0449">Lipoprotein</keyword>
<dbReference type="Pfam" id="PF01529">
    <property type="entry name" value="DHHC"/>
    <property type="match status" value="1"/>
</dbReference>
<proteinExistence type="inferred from homology"/>
<keyword evidence="13" id="KW-1185">Reference proteome</keyword>
<dbReference type="VEuPathDB" id="VectorBase:ASTEI03011"/>
<comment type="similarity">
    <text evidence="10">Belongs to the DHHC palmitoyltransferase family.</text>
</comment>
<dbReference type="AlphaFoldDB" id="A0A182Y3H5"/>
<evidence type="ECO:0000256" key="1">
    <source>
        <dbReference type="ARBA" id="ARBA00004166"/>
    </source>
</evidence>
<feature type="transmembrane region" description="Helical" evidence="10">
    <location>
        <begin position="95"/>
        <end position="128"/>
    </location>
</feature>
<dbReference type="EC" id="2.3.1.225" evidence="10"/>
<reference evidence="13" key="1">
    <citation type="journal article" date="2014" name="Genome Biol.">
        <title>Genome analysis of a major urban malaria vector mosquito, Anopheles stephensi.</title>
        <authorList>
            <person name="Jiang X."/>
            <person name="Peery A."/>
            <person name="Hall A.B."/>
            <person name="Sharma A."/>
            <person name="Chen X.G."/>
            <person name="Waterhouse R.M."/>
            <person name="Komissarov A."/>
            <person name="Riehle M.M."/>
            <person name="Shouche Y."/>
            <person name="Sharakhova M.V."/>
            <person name="Lawson D."/>
            <person name="Pakpour N."/>
            <person name="Arensburger P."/>
            <person name="Davidson V.L."/>
            <person name="Eiglmeier K."/>
            <person name="Emrich S."/>
            <person name="George P."/>
            <person name="Kennedy R.C."/>
            <person name="Mane S.P."/>
            <person name="Maslen G."/>
            <person name="Oringanje C."/>
            <person name="Qi Y."/>
            <person name="Settlage R."/>
            <person name="Tojo M."/>
            <person name="Tubio J.M."/>
            <person name="Unger M.F."/>
            <person name="Wang B."/>
            <person name="Vernick K.D."/>
            <person name="Ribeiro J.M."/>
            <person name="James A.A."/>
            <person name="Michel K."/>
            <person name="Riehle M.A."/>
            <person name="Luckhart S."/>
            <person name="Sharakhov I.V."/>
            <person name="Tu Z."/>
        </authorList>
    </citation>
    <scope>NUCLEOTIDE SEQUENCE [LARGE SCALE GENOMIC DNA]</scope>
    <source>
        <strain evidence="13">Indian</strain>
    </source>
</reference>
<keyword evidence="6 10" id="KW-0472">Membrane</keyword>
<evidence type="ECO:0000313" key="12">
    <source>
        <dbReference type="EnsemblMetazoa" id="ASTEI03011-PA"/>
    </source>
</evidence>
<evidence type="ECO:0000256" key="10">
    <source>
        <dbReference type="RuleBase" id="RU079119"/>
    </source>
</evidence>
<evidence type="ECO:0000256" key="5">
    <source>
        <dbReference type="ARBA" id="ARBA00023034"/>
    </source>
</evidence>
<reference evidence="12" key="2">
    <citation type="submission" date="2020-05" db="UniProtKB">
        <authorList>
            <consortium name="EnsemblMetazoa"/>
        </authorList>
    </citation>
    <scope>IDENTIFICATION</scope>
    <source>
        <strain evidence="12">Indian</strain>
    </source>
</reference>
<dbReference type="Proteomes" id="UP000076408">
    <property type="component" value="Unassembled WGS sequence"/>
</dbReference>